<protein>
    <recommendedName>
        <fullName evidence="13">Anion exchange protein</fullName>
    </recommendedName>
</protein>
<dbReference type="PANTHER" id="PTHR11453">
    <property type="entry name" value="ANION EXCHANGE PROTEIN"/>
    <property type="match status" value="1"/>
</dbReference>
<feature type="transmembrane region" description="Helical" evidence="13">
    <location>
        <begin position="500"/>
        <end position="522"/>
    </location>
</feature>
<evidence type="ECO:0000256" key="10">
    <source>
        <dbReference type="ARBA" id="ARBA00023201"/>
    </source>
</evidence>
<dbReference type="InterPro" id="IPR013769">
    <property type="entry name" value="Band3_cytoplasmic_dom"/>
</dbReference>
<evidence type="ECO:0000313" key="18">
    <source>
        <dbReference type="Proteomes" id="UP000525205"/>
    </source>
</evidence>
<dbReference type="InterPro" id="IPR003020">
    <property type="entry name" value="HCO3_transpt_euk"/>
</dbReference>
<comment type="caution">
    <text evidence="13">Lacks conserved residue(s) required for the propagation of feature annotation.</text>
</comment>
<dbReference type="Gene3D" id="3.40.930.10">
    <property type="entry name" value="Mannitol-specific EII, Chain A"/>
    <property type="match status" value="1"/>
</dbReference>
<dbReference type="Pfam" id="PF07565">
    <property type="entry name" value="Band_3_cyto"/>
    <property type="match status" value="1"/>
</dbReference>
<keyword evidence="6 13" id="KW-1133">Transmembrane helix</keyword>
<comment type="similarity">
    <text evidence="2 13">Belongs to the anion exchanger (TC 2.A.31) family.</text>
</comment>
<accession>A0A7K8PY44</accession>
<feature type="transmembrane region" description="Helical" evidence="13">
    <location>
        <begin position="722"/>
        <end position="741"/>
    </location>
</feature>
<feature type="domain" description="Bicarbonate transporter-like transmembrane" evidence="15">
    <location>
        <begin position="837"/>
        <end position="897"/>
    </location>
</feature>
<keyword evidence="10" id="KW-0739">Sodium transport</keyword>
<feature type="domain" description="Band 3 cytoplasmic" evidence="16">
    <location>
        <begin position="111"/>
        <end position="407"/>
    </location>
</feature>
<feature type="transmembrane region" description="Helical" evidence="13">
    <location>
        <begin position="585"/>
        <end position="606"/>
    </location>
</feature>
<dbReference type="NCBIfam" id="TIGR00834">
    <property type="entry name" value="ae"/>
    <property type="match status" value="1"/>
</dbReference>
<feature type="region of interest" description="Disordered" evidence="14">
    <location>
        <begin position="232"/>
        <end position="255"/>
    </location>
</feature>
<dbReference type="GO" id="GO:0008509">
    <property type="term" value="F:monoatomic anion transmembrane transporter activity"/>
    <property type="evidence" value="ECO:0007669"/>
    <property type="project" value="InterPro"/>
</dbReference>
<feature type="transmembrane region" description="Helical" evidence="13">
    <location>
        <begin position="534"/>
        <end position="565"/>
    </location>
</feature>
<evidence type="ECO:0000256" key="5">
    <source>
        <dbReference type="ARBA" id="ARBA00022692"/>
    </source>
</evidence>
<evidence type="ECO:0000256" key="1">
    <source>
        <dbReference type="ARBA" id="ARBA00004554"/>
    </source>
</evidence>
<evidence type="ECO:0000256" key="14">
    <source>
        <dbReference type="SAM" id="MobiDB-lite"/>
    </source>
</evidence>
<dbReference type="AlphaFoldDB" id="A0A7K8PY44"/>
<dbReference type="FunFam" id="1.10.287.570:FF:000001">
    <property type="entry name" value="Anion exchange protein"/>
    <property type="match status" value="1"/>
</dbReference>
<dbReference type="InterPro" id="IPR011531">
    <property type="entry name" value="HCO3_transpt-like_TM_dom"/>
</dbReference>
<keyword evidence="18" id="KW-1185">Reference proteome</keyword>
<dbReference type="GO" id="GO:0051453">
    <property type="term" value="P:regulation of intracellular pH"/>
    <property type="evidence" value="ECO:0007669"/>
    <property type="project" value="TreeGrafter"/>
</dbReference>
<dbReference type="GO" id="GO:0005452">
    <property type="term" value="F:solute:inorganic anion antiporter activity"/>
    <property type="evidence" value="ECO:0007669"/>
    <property type="project" value="InterPro"/>
</dbReference>
<evidence type="ECO:0000259" key="16">
    <source>
        <dbReference type="Pfam" id="PF07565"/>
    </source>
</evidence>
<feature type="non-terminal residue" evidence="17">
    <location>
        <position position="1"/>
    </location>
</feature>
<keyword evidence="4" id="KW-1003">Cell membrane</keyword>
<evidence type="ECO:0000256" key="2">
    <source>
        <dbReference type="ARBA" id="ARBA00010993"/>
    </source>
</evidence>
<feature type="transmembrane region" description="Helical" evidence="13">
    <location>
        <begin position="847"/>
        <end position="871"/>
    </location>
</feature>
<evidence type="ECO:0000256" key="4">
    <source>
        <dbReference type="ARBA" id="ARBA00022475"/>
    </source>
</evidence>
<name>A0A7K8PY44_COCCO</name>
<dbReference type="Gene3D" id="1.10.287.570">
    <property type="entry name" value="Helical hairpin bin"/>
    <property type="match status" value="1"/>
</dbReference>
<dbReference type="Proteomes" id="UP000525205">
    <property type="component" value="Unassembled WGS sequence"/>
</dbReference>
<comment type="caution">
    <text evidence="17">The sequence shown here is derived from an EMBL/GenBank/DDBJ whole genome shotgun (WGS) entry which is preliminary data.</text>
</comment>
<feature type="transmembrane region" description="Helical" evidence="13">
    <location>
        <begin position="618"/>
        <end position="641"/>
    </location>
</feature>
<dbReference type="InterPro" id="IPR016152">
    <property type="entry name" value="PTrfase/Anion_transptr"/>
</dbReference>
<evidence type="ECO:0000256" key="9">
    <source>
        <dbReference type="ARBA" id="ARBA00023136"/>
    </source>
</evidence>
<dbReference type="SUPFAM" id="SSF55804">
    <property type="entry name" value="Phoshotransferase/anion transport protein"/>
    <property type="match status" value="1"/>
</dbReference>
<dbReference type="EMBL" id="VWPP01000952">
    <property type="protein sequence ID" value="NXE84309.1"/>
    <property type="molecule type" value="Genomic_DNA"/>
</dbReference>
<keyword evidence="8 13" id="KW-0406">Ion transport</keyword>
<evidence type="ECO:0000256" key="13">
    <source>
        <dbReference type="RuleBase" id="RU362035"/>
    </source>
</evidence>
<keyword evidence="5 13" id="KW-0812">Transmembrane</keyword>
<comment type="subcellular location">
    <subcellularLocation>
        <location evidence="1">Basolateral cell membrane</location>
        <topology evidence="1">Multi-pass membrane protein</topology>
    </subcellularLocation>
    <subcellularLocation>
        <location evidence="13">Membrane</location>
        <topology evidence="13">Multi-pass membrane protein</topology>
    </subcellularLocation>
</comment>
<evidence type="ECO:0000256" key="3">
    <source>
        <dbReference type="ARBA" id="ARBA00022448"/>
    </source>
</evidence>
<evidence type="ECO:0000256" key="6">
    <source>
        <dbReference type="ARBA" id="ARBA00022989"/>
    </source>
</evidence>
<evidence type="ECO:0000256" key="11">
    <source>
        <dbReference type="ARBA" id="ARBA00035820"/>
    </source>
</evidence>
<feature type="non-terminal residue" evidence="17">
    <location>
        <position position="1037"/>
    </location>
</feature>
<feature type="compositionally biased region" description="Polar residues" evidence="14">
    <location>
        <begin position="233"/>
        <end position="242"/>
    </location>
</feature>
<evidence type="ECO:0000256" key="7">
    <source>
        <dbReference type="ARBA" id="ARBA00023053"/>
    </source>
</evidence>
<dbReference type="Pfam" id="PF00955">
    <property type="entry name" value="HCO3_cotransp"/>
    <property type="match status" value="3"/>
</dbReference>
<gene>
    <name evidence="17" type="primary">Slc4a5</name>
    <name evidence="17" type="ORF">COCCOC_R09978</name>
</gene>
<dbReference type="PANTHER" id="PTHR11453:SF20">
    <property type="entry name" value="ELECTROGENIC SODIUM BICARBONATE COTRANSPORTER 4"/>
    <property type="match status" value="1"/>
</dbReference>
<feature type="compositionally biased region" description="Basic and acidic residues" evidence="14">
    <location>
        <begin position="59"/>
        <end position="71"/>
    </location>
</feature>
<keyword evidence="7" id="KW-0915">Sodium</keyword>
<dbReference type="FunFam" id="3.40.930.10:FF:000002">
    <property type="entry name" value="Anion exchange protein"/>
    <property type="match status" value="1"/>
</dbReference>
<keyword evidence="9 13" id="KW-0472">Membrane</keyword>
<comment type="catalytic activity">
    <reaction evidence="11">
        <text>3 hydrogencarbonate(out) + Na(+)(out) = 3 hydrogencarbonate(in) + Na(+)(in)</text>
        <dbReference type="Rhea" id="RHEA:72219"/>
        <dbReference type="ChEBI" id="CHEBI:17544"/>
        <dbReference type="ChEBI" id="CHEBI:29101"/>
    </reaction>
</comment>
<feature type="transmembrane region" description="Helical" evidence="13">
    <location>
        <begin position="984"/>
        <end position="1001"/>
    </location>
</feature>
<organism evidence="17 18">
    <name type="scientific">Cochlearius cochlearius</name>
    <name type="common">Boat-billed heron</name>
    <dbReference type="NCBI Taxonomy" id="110676"/>
    <lineage>
        <taxon>Eukaryota</taxon>
        <taxon>Metazoa</taxon>
        <taxon>Chordata</taxon>
        <taxon>Craniata</taxon>
        <taxon>Vertebrata</taxon>
        <taxon>Euteleostomi</taxon>
        <taxon>Archelosauria</taxon>
        <taxon>Archosauria</taxon>
        <taxon>Dinosauria</taxon>
        <taxon>Saurischia</taxon>
        <taxon>Theropoda</taxon>
        <taxon>Coelurosauria</taxon>
        <taxon>Aves</taxon>
        <taxon>Neognathae</taxon>
        <taxon>Neoaves</taxon>
        <taxon>Aequornithes</taxon>
        <taxon>Pelecaniformes</taxon>
        <taxon>Ardeidae</taxon>
        <taxon>Cochlearius</taxon>
    </lineage>
</organism>
<reference evidence="17 18" key="1">
    <citation type="submission" date="2019-09" db="EMBL/GenBank/DDBJ databases">
        <title>Bird 10,000 Genomes (B10K) Project - Family phase.</title>
        <authorList>
            <person name="Zhang G."/>
        </authorList>
    </citation>
    <scope>NUCLEOTIDE SEQUENCE [LARGE SCALE GENOMIC DNA]</scope>
    <source>
        <strain evidence="17">B10K-CU-031-03</strain>
        <tissue evidence="17">Muscle</tissue>
    </source>
</reference>
<feature type="compositionally biased region" description="Basic residues" evidence="14">
    <location>
        <begin position="39"/>
        <end position="50"/>
    </location>
</feature>
<feature type="transmembrane region" description="Helical" evidence="13">
    <location>
        <begin position="753"/>
        <end position="774"/>
    </location>
</feature>
<proteinExistence type="inferred from homology"/>
<feature type="domain" description="Bicarbonate transporter-like transmembrane" evidence="15">
    <location>
        <begin position="471"/>
        <end position="791"/>
    </location>
</feature>
<feature type="transmembrane region" description="Helical" evidence="13">
    <location>
        <begin position="961"/>
        <end position="978"/>
    </location>
</feature>
<comment type="catalytic activity">
    <reaction evidence="12">
        <text>2 hydrogencarbonate(out) + Na(+)(out) = 2 hydrogencarbonate(in) + Na(+)(in)</text>
        <dbReference type="Rhea" id="RHEA:72215"/>
        <dbReference type="ChEBI" id="CHEBI:17544"/>
        <dbReference type="ChEBI" id="CHEBI:29101"/>
    </reaction>
</comment>
<feature type="domain" description="Bicarbonate transporter-like transmembrane" evidence="15">
    <location>
        <begin position="932"/>
        <end position="1017"/>
    </location>
</feature>
<dbReference type="GO" id="GO:0016323">
    <property type="term" value="C:basolateral plasma membrane"/>
    <property type="evidence" value="ECO:0007669"/>
    <property type="project" value="UniProtKB-SubCell"/>
</dbReference>
<evidence type="ECO:0000259" key="15">
    <source>
        <dbReference type="Pfam" id="PF00955"/>
    </source>
</evidence>
<feature type="region of interest" description="Disordered" evidence="14">
    <location>
        <begin position="1"/>
        <end position="91"/>
    </location>
</feature>
<dbReference type="GO" id="GO:0008510">
    <property type="term" value="F:sodium:bicarbonate symporter activity"/>
    <property type="evidence" value="ECO:0007669"/>
    <property type="project" value="TreeGrafter"/>
</dbReference>
<keyword evidence="3 13" id="KW-0813">Transport</keyword>
<dbReference type="PRINTS" id="PR01232">
    <property type="entry name" value="NAHCO3TRSPRT"/>
</dbReference>
<dbReference type="InterPro" id="IPR003024">
    <property type="entry name" value="Na/HCO3_transpt"/>
</dbReference>
<evidence type="ECO:0000313" key="17">
    <source>
        <dbReference type="EMBL" id="NXE84309.1"/>
    </source>
</evidence>
<evidence type="ECO:0000256" key="8">
    <source>
        <dbReference type="ARBA" id="ARBA00023065"/>
    </source>
</evidence>
<evidence type="ECO:0000256" key="12">
    <source>
        <dbReference type="ARBA" id="ARBA00036309"/>
    </source>
</evidence>
<sequence length="1037" mass="115917">TMLEDEDGMSERGLSSSRRRYDDEEDYHSIYIGVPVPRGYRRKRRRRRSASSRDGMSGSERHYERQDRSDTDDGGQGCYESGNDNASRTMSPAAERLRYILGEDDEPPNPTLFTEMDTLQHDGEEMEWKESARWIKFEEKVEEGGERWSKPHVSTLSLHSLFELRTCLQTGTVLLDLDGYSLPQIIDDVIEKQIEDGLLKPELREKISYVLLRKHRHQTKKPIHRSLADIGKSVSSNTTRSPVRSPAAGAAFHRSTEDLRMRQSASYGRLRHAQSRSMNDISDTPSTDQLKNKFIKKIPKDAEASNVLVGEVEFLEKPFVAFVRLLQATMLGGVTEVPVPTRFLFILLGPAGKAKSYNEIGRAIATLMVDDLFSDVAYKARDREDLIAGIDEFLDEVIVLPPGEWDPNIRIEPPKKVPSAEKRKSVFSLNEVGQMNGAAGGAGAGGGGGGSDDGEMPEVHEIGEELAWTGRFCGGLYLDIKRKLPWFPSDFYEGFHIQSISAILFIYLGCITNAITFGGLLGDATDNYQGVMESFLGTAMAGSMFCLFAGQPLIILSSTGPILIFEKLLFDFSKGNGIDYMEFRLWIGLHSALQCLILVATDASFIIKYITRFTEEGFSTLISFIFIYDAIKKMIGAFKYYPINSDFKPDYVTMYKCECVAPDPANATSFDASAPVAPNTTNVSLYNAINLTALDWTQLSKKECLKYGGSLVGKSCKFVPDLALMSFILFFGTYSMTLTLKKFKFSRYFPTKVRAFIADFSNVFSILLFCGVDACFGLDTPKLHIPSIIKVRPHRGAGRGGNPHFSALSTSSPLFRENHGSSTVLPPQTPSLLGAVLQKAAGYHLDLFWVGILMAICSFMGLPWYVAATVISIAHIDSLKMETETSAPGEQPQFLGVSPKFPILGAKRGFIWATWELGERGRGLTPAFIPPQFWDRCKLFLMPAKHQPDYVFLRHVPLRRIHLFTLVQIACLAILWILKSTVAAIIFPVMILALILVRRLLDFVFSQHDLAWIDNIIPEKEKKKEDDKKKKKKGNKG</sequence>
<dbReference type="PRINTS" id="PR01231">
    <property type="entry name" value="HCO3TRNSPORT"/>
</dbReference>